<sequence length="257" mass="28443">MAELVFHSVARSVRSKHNNAFIALGQNMLQVLVMVAAFYFMFQLFGIRTAPLRGDFVLFLLTGIFLFMTHVKAVAAVMGAEGPTSPMMLHAPMNTIISISASALGILYVNILTVLLILFGYHAVFGAVEIQNPAGAFGMLLLAWFTGCAVGLLFMSIKPWFPTTVGIMSTVYRRAQMIASGKMFIANTIPASMLAVFDWNPLFHIIDQSRGFAFRNYSPHVTSWHYALGVGVVLIMLGLMGEFYTRRHVSASWYAKR</sequence>
<organism evidence="2 3">
    <name type="scientific">Ruegeria spongiae</name>
    <dbReference type="NCBI Taxonomy" id="2942209"/>
    <lineage>
        <taxon>Bacteria</taxon>
        <taxon>Pseudomonadati</taxon>
        <taxon>Pseudomonadota</taxon>
        <taxon>Alphaproteobacteria</taxon>
        <taxon>Rhodobacterales</taxon>
        <taxon>Roseobacteraceae</taxon>
        <taxon>Ruegeria</taxon>
    </lineage>
</organism>
<accession>A0ABT0Q5R7</accession>
<keyword evidence="1" id="KW-0812">Transmembrane</keyword>
<proteinExistence type="predicted"/>
<evidence type="ECO:0000256" key="1">
    <source>
        <dbReference type="SAM" id="Phobius"/>
    </source>
</evidence>
<keyword evidence="1" id="KW-1133">Transmembrane helix</keyword>
<protein>
    <submittedName>
        <fullName evidence="2">ABC transporter permease</fullName>
    </submittedName>
</protein>
<keyword evidence="3" id="KW-1185">Reference proteome</keyword>
<keyword evidence="1" id="KW-0472">Membrane</keyword>
<reference evidence="2" key="1">
    <citation type="submission" date="2022-05" db="EMBL/GenBank/DDBJ databases">
        <authorList>
            <person name="Park J.-S."/>
        </authorList>
    </citation>
    <scope>NUCLEOTIDE SEQUENCE</scope>
    <source>
        <strain evidence="2">2012CJ41-6</strain>
    </source>
</reference>
<feature type="transmembrane region" description="Helical" evidence="1">
    <location>
        <begin position="178"/>
        <end position="197"/>
    </location>
</feature>
<dbReference type="Proteomes" id="UP001203880">
    <property type="component" value="Unassembled WGS sequence"/>
</dbReference>
<feature type="transmembrane region" description="Helical" evidence="1">
    <location>
        <begin position="101"/>
        <end position="124"/>
    </location>
</feature>
<evidence type="ECO:0000313" key="3">
    <source>
        <dbReference type="Proteomes" id="UP001203880"/>
    </source>
</evidence>
<feature type="transmembrane region" description="Helical" evidence="1">
    <location>
        <begin position="21"/>
        <end position="44"/>
    </location>
</feature>
<gene>
    <name evidence="2" type="ORF">M3P21_16705</name>
</gene>
<comment type="caution">
    <text evidence="2">The sequence shown here is derived from an EMBL/GenBank/DDBJ whole genome shotgun (WGS) entry which is preliminary data.</text>
</comment>
<name>A0ABT0Q5R7_9RHOB</name>
<feature type="transmembrane region" description="Helical" evidence="1">
    <location>
        <begin position="56"/>
        <end position="80"/>
    </location>
</feature>
<dbReference type="EMBL" id="JAMFMB010000024">
    <property type="protein sequence ID" value="MCL6285170.1"/>
    <property type="molecule type" value="Genomic_DNA"/>
</dbReference>
<evidence type="ECO:0000313" key="2">
    <source>
        <dbReference type="EMBL" id="MCL6285170.1"/>
    </source>
</evidence>
<feature type="transmembrane region" description="Helical" evidence="1">
    <location>
        <begin position="224"/>
        <end position="244"/>
    </location>
</feature>
<feature type="transmembrane region" description="Helical" evidence="1">
    <location>
        <begin position="136"/>
        <end position="157"/>
    </location>
</feature>